<gene>
    <name evidence="2" type="ORF">OIE64_00010</name>
    <name evidence="3" type="ORF">OIE64_36030</name>
</gene>
<dbReference type="EMBL" id="CP109114">
    <property type="protein sequence ID" value="WSC18133.1"/>
    <property type="molecule type" value="Genomic_DNA"/>
</dbReference>
<evidence type="ECO:0000313" key="4">
    <source>
        <dbReference type="Proteomes" id="UP001330827"/>
    </source>
</evidence>
<keyword evidence="4" id="KW-1185">Reference proteome</keyword>
<dbReference type="RefSeq" id="WP_326597628.1">
    <property type="nucleotide sequence ID" value="NZ_CP109114.1"/>
</dbReference>
<proteinExistence type="predicted"/>
<feature type="region of interest" description="Disordered" evidence="1">
    <location>
        <begin position="43"/>
        <end position="79"/>
    </location>
</feature>
<protein>
    <submittedName>
        <fullName evidence="3">Uncharacterized protein</fullName>
    </submittedName>
</protein>
<dbReference type="EMBL" id="CP109114">
    <property type="protein sequence ID" value="WSC18157.1"/>
    <property type="molecule type" value="Genomic_DNA"/>
</dbReference>
<name>A0ABZ1GDW7_9ACTN</name>
<evidence type="ECO:0000313" key="3">
    <source>
        <dbReference type="EMBL" id="WSC18157.1"/>
    </source>
</evidence>
<organism evidence="3 4">
    <name type="scientific">Streptomyces brevispora</name>
    <dbReference type="NCBI Taxonomy" id="887462"/>
    <lineage>
        <taxon>Bacteria</taxon>
        <taxon>Bacillati</taxon>
        <taxon>Actinomycetota</taxon>
        <taxon>Actinomycetes</taxon>
        <taxon>Kitasatosporales</taxon>
        <taxon>Streptomycetaceae</taxon>
        <taxon>Streptomyces</taxon>
    </lineage>
</organism>
<evidence type="ECO:0000313" key="2">
    <source>
        <dbReference type="EMBL" id="WSC18133.1"/>
    </source>
</evidence>
<sequence>METSAAAATLVSTADSAYRQRGRALTTSAVMKLGEIIHNRLQAAEQAGPVDTTNSREGGRNNVLDPAQETPGRPEVEYP</sequence>
<dbReference type="Proteomes" id="UP001330827">
    <property type="component" value="Chromosome"/>
</dbReference>
<accession>A0ABZ1GDW7</accession>
<reference evidence="3 4" key="1">
    <citation type="submission" date="2022-10" db="EMBL/GenBank/DDBJ databases">
        <title>The complete genomes of actinobacterial strains from the NBC collection.</title>
        <authorList>
            <person name="Joergensen T.S."/>
            <person name="Alvarez Arevalo M."/>
            <person name="Sterndorff E.B."/>
            <person name="Faurdal D."/>
            <person name="Vuksanovic O."/>
            <person name="Mourched A.-S."/>
            <person name="Charusanti P."/>
            <person name="Shaw S."/>
            <person name="Blin K."/>
            <person name="Weber T."/>
        </authorList>
    </citation>
    <scope>NUCLEOTIDE SEQUENCE [LARGE SCALE GENOMIC DNA]</scope>
    <source>
        <strain evidence="3 4">NBC 01769</strain>
    </source>
</reference>
<evidence type="ECO:0000256" key="1">
    <source>
        <dbReference type="SAM" id="MobiDB-lite"/>
    </source>
</evidence>